<proteinExistence type="predicted"/>
<gene>
    <name evidence="3" type="ORF">LNINA_LOCUS12460</name>
</gene>
<feature type="region of interest" description="Disordered" evidence="1">
    <location>
        <begin position="81"/>
        <end position="103"/>
    </location>
</feature>
<keyword evidence="4" id="KW-1185">Reference proteome</keyword>
<dbReference type="AlphaFoldDB" id="A0AAV1JYH2"/>
<feature type="transmembrane region" description="Helical" evidence="2">
    <location>
        <begin position="45"/>
        <end position="64"/>
    </location>
</feature>
<organism evidence="3 4">
    <name type="scientific">Leptosia nina</name>
    <dbReference type="NCBI Taxonomy" id="320188"/>
    <lineage>
        <taxon>Eukaryota</taxon>
        <taxon>Metazoa</taxon>
        <taxon>Ecdysozoa</taxon>
        <taxon>Arthropoda</taxon>
        <taxon>Hexapoda</taxon>
        <taxon>Insecta</taxon>
        <taxon>Pterygota</taxon>
        <taxon>Neoptera</taxon>
        <taxon>Endopterygota</taxon>
        <taxon>Lepidoptera</taxon>
        <taxon>Glossata</taxon>
        <taxon>Ditrysia</taxon>
        <taxon>Papilionoidea</taxon>
        <taxon>Pieridae</taxon>
        <taxon>Pierinae</taxon>
        <taxon>Leptosia</taxon>
    </lineage>
</organism>
<protein>
    <submittedName>
        <fullName evidence="3">Uncharacterized protein</fullName>
    </submittedName>
</protein>
<dbReference type="Proteomes" id="UP001497472">
    <property type="component" value="Unassembled WGS sequence"/>
</dbReference>
<accession>A0AAV1JYH2</accession>
<evidence type="ECO:0000313" key="3">
    <source>
        <dbReference type="EMBL" id="CAK1553458.1"/>
    </source>
</evidence>
<evidence type="ECO:0000313" key="4">
    <source>
        <dbReference type="Proteomes" id="UP001497472"/>
    </source>
</evidence>
<keyword evidence="2" id="KW-0812">Transmembrane</keyword>
<reference evidence="3 4" key="1">
    <citation type="submission" date="2023-11" db="EMBL/GenBank/DDBJ databases">
        <authorList>
            <person name="Okamura Y."/>
        </authorList>
    </citation>
    <scope>NUCLEOTIDE SEQUENCE [LARGE SCALE GENOMIC DNA]</scope>
</reference>
<sequence>MCDCAEELERQRLKAIRALSRGTSPPPTPGWLARLFGSGGDGSGGWFPIIGGSTILLALCGLFYQKFESIKQFFGVGKGKDPCEGRVRKPPPRETFKPCRCDS</sequence>
<keyword evidence="2" id="KW-1133">Transmembrane helix</keyword>
<dbReference type="EMBL" id="CAVLEF010000225">
    <property type="protein sequence ID" value="CAK1553458.1"/>
    <property type="molecule type" value="Genomic_DNA"/>
</dbReference>
<keyword evidence="2" id="KW-0472">Membrane</keyword>
<evidence type="ECO:0000256" key="2">
    <source>
        <dbReference type="SAM" id="Phobius"/>
    </source>
</evidence>
<name>A0AAV1JYH2_9NEOP</name>
<comment type="caution">
    <text evidence="3">The sequence shown here is derived from an EMBL/GenBank/DDBJ whole genome shotgun (WGS) entry which is preliminary data.</text>
</comment>
<evidence type="ECO:0000256" key="1">
    <source>
        <dbReference type="SAM" id="MobiDB-lite"/>
    </source>
</evidence>